<keyword evidence="3" id="KW-1185">Reference proteome</keyword>
<keyword evidence="1" id="KW-0472">Membrane</keyword>
<protein>
    <submittedName>
        <fullName evidence="2">ATP synthase protein I</fullName>
    </submittedName>
</protein>
<gene>
    <name evidence="2" type="ORF">DCCM_4772</name>
</gene>
<dbReference type="RefSeq" id="WP_104373695.1">
    <property type="nucleotide sequence ID" value="NZ_BFAV01000179.1"/>
</dbReference>
<dbReference type="Pfam" id="PF09527">
    <property type="entry name" value="ATPase_gene1"/>
    <property type="match status" value="1"/>
</dbReference>
<sequence>MKENDSKPKGGGFLQAISITTIIGAEMAVTVTLGFYGGGLLDKQLGTGPWIMVAGILLGVAAGIWGIVNTLQRFWKDN</sequence>
<dbReference type="EMBL" id="BFAV01000179">
    <property type="protein sequence ID" value="GBF35643.1"/>
    <property type="molecule type" value="Genomic_DNA"/>
</dbReference>
<evidence type="ECO:0000256" key="1">
    <source>
        <dbReference type="SAM" id="Phobius"/>
    </source>
</evidence>
<dbReference type="OrthoDB" id="1683450at2"/>
<organism evidence="2 3">
    <name type="scientific">Desulfocucumis palustris</name>
    <dbReference type="NCBI Taxonomy" id="1898651"/>
    <lineage>
        <taxon>Bacteria</taxon>
        <taxon>Bacillati</taxon>
        <taxon>Bacillota</taxon>
        <taxon>Clostridia</taxon>
        <taxon>Eubacteriales</taxon>
        <taxon>Desulfocucumaceae</taxon>
        <taxon>Desulfocucumis</taxon>
    </lineage>
</organism>
<feature type="transmembrane region" description="Helical" evidence="1">
    <location>
        <begin position="48"/>
        <end position="68"/>
    </location>
</feature>
<dbReference type="Proteomes" id="UP000239549">
    <property type="component" value="Unassembled WGS sequence"/>
</dbReference>
<comment type="caution">
    <text evidence="2">The sequence shown here is derived from an EMBL/GenBank/DDBJ whole genome shotgun (WGS) entry which is preliminary data.</text>
</comment>
<keyword evidence="1" id="KW-0812">Transmembrane</keyword>
<proteinExistence type="predicted"/>
<evidence type="ECO:0000313" key="2">
    <source>
        <dbReference type="EMBL" id="GBF35643.1"/>
    </source>
</evidence>
<dbReference type="AlphaFoldDB" id="A0A2L2XIV9"/>
<reference evidence="3" key="1">
    <citation type="submission" date="2018-02" db="EMBL/GenBank/DDBJ databases">
        <title>Genome sequence of Desulfocucumis palustris strain NAW-5.</title>
        <authorList>
            <person name="Watanabe M."/>
            <person name="Kojima H."/>
            <person name="Fukui M."/>
        </authorList>
    </citation>
    <scope>NUCLEOTIDE SEQUENCE [LARGE SCALE GENOMIC DNA]</scope>
    <source>
        <strain evidence="3">NAW-5</strain>
    </source>
</reference>
<name>A0A2L2XIV9_9FIRM</name>
<keyword evidence="1" id="KW-1133">Transmembrane helix</keyword>
<dbReference type="InterPro" id="IPR032820">
    <property type="entry name" value="ATPase_put"/>
</dbReference>
<evidence type="ECO:0000313" key="3">
    <source>
        <dbReference type="Proteomes" id="UP000239549"/>
    </source>
</evidence>
<accession>A0A2L2XIV9</accession>
<feature type="transmembrane region" description="Helical" evidence="1">
    <location>
        <begin position="12"/>
        <end position="36"/>
    </location>
</feature>